<gene>
    <name evidence="1" type="ORF">MACK_003969</name>
</gene>
<evidence type="ECO:0000313" key="1">
    <source>
        <dbReference type="EMBL" id="UVC50103.1"/>
    </source>
</evidence>
<dbReference type="EMBL" id="CP056072">
    <property type="protein sequence ID" value="UVC50103.1"/>
    <property type="molecule type" value="Genomic_DNA"/>
</dbReference>
<proteinExistence type="predicted"/>
<organism evidence="1 2">
    <name type="scientific">Theileria orientalis</name>
    <dbReference type="NCBI Taxonomy" id="68886"/>
    <lineage>
        <taxon>Eukaryota</taxon>
        <taxon>Sar</taxon>
        <taxon>Alveolata</taxon>
        <taxon>Apicomplexa</taxon>
        <taxon>Aconoidasida</taxon>
        <taxon>Piroplasmida</taxon>
        <taxon>Theileriidae</taxon>
        <taxon>Theileria</taxon>
    </lineage>
</organism>
<sequence>MRYFNNKHDNINIFSLKCQNYILTHDTNLGNIGSPQNYEGHNTPNII</sequence>
<evidence type="ECO:0000313" key="2">
    <source>
        <dbReference type="Proteomes" id="UP000244811"/>
    </source>
</evidence>
<dbReference type="Proteomes" id="UP000244811">
    <property type="component" value="Chromosome 4"/>
</dbReference>
<dbReference type="AlphaFoldDB" id="A0A976SJP5"/>
<accession>A0A976SJP5</accession>
<name>A0A976SJP5_THEOR</name>
<protein>
    <submittedName>
        <fullName evidence="1">Uncharacterized protein</fullName>
    </submittedName>
</protein>
<reference evidence="1" key="1">
    <citation type="submission" date="2022-07" db="EMBL/GenBank/DDBJ databases">
        <title>Evaluation of T. orientalis genome assembly methods using nanopore sequencing and analysis of variation between genomes.</title>
        <authorList>
            <person name="Yam J."/>
            <person name="Micallef M.L."/>
            <person name="Liu M."/>
            <person name="Djordjevic S.P."/>
            <person name="Bogema D.R."/>
            <person name="Jenkins C."/>
        </authorList>
    </citation>
    <scope>NUCLEOTIDE SEQUENCE</scope>
    <source>
        <strain evidence="1">Goon Nure</strain>
    </source>
</reference>